<dbReference type="Pfam" id="PF08281">
    <property type="entry name" value="Sigma70_r4_2"/>
    <property type="match status" value="1"/>
</dbReference>
<reference evidence="9" key="1">
    <citation type="submission" date="2016-11" db="EMBL/GenBank/DDBJ databases">
        <authorList>
            <person name="Jaros S."/>
            <person name="Januszkiewicz K."/>
            <person name="Wedrychowicz H."/>
        </authorList>
    </citation>
    <scope>NUCLEOTIDE SEQUENCE [LARGE SCALE GENOMIC DNA]</scope>
    <source>
        <strain evidence="9">DSM 4029</strain>
    </source>
</reference>
<comment type="caution">
    <text evidence="8">The sequence shown here is derived from an EMBL/GenBank/DDBJ whole genome shotgun (WGS) entry which is preliminary data.</text>
</comment>
<dbReference type="RefSeq" id="WP_021658905.1">
    <property type="nucleotide sequence ID" value="NZ_FQVY01000001.1"/>
</dbReference>
<dbReference type="Proteomes" id="UP000474718">
    <property type="component" value="Unassembled WGS sequence"/>
</dbReference>
<evidence type="ECO:0000256" key="2">
    <source>
        <dbReference type="ARBA" id="ARBA00023015"/>
    </source>
</evidence>
<dbReference type="EMBL" id="FQVY01000001">
    <property type="protein sequence ID" value="SHF81755.1"/>
    <property type="molecule type" value="Genomic_DNA"/>
</dbReference>
<dbReference type="SUPFAM" id="SSF88659">
    <property type="entry name" value="Sigma3 and sigma4 domains of RNA polymerase sigma factors"/>
    <property type="match status" value="1"/>
</dbReference>
<evidence type="ECO:0000313" key="8">
    <source>
        <dbReference type="EMBL" id="SHF81755.1"/>
    </source>
</evidence>
<dbReference type="GO" id="GO:0006352">
    <property type="term" value="P:DNA-templated transcription initiation"/>
    <property type="evidence" value="ECO:0007669"/>
    <property type="project" value="InterPro"/>
</dbReference>
<evidence type="ECO:0000256" key="3">
    <source>
        <dbReference type="ARBA" id="ARBA00023082"/>
    </source>
</evidence>
<dbReference type="GO" id="GO:0016987">
    <property type="term" value="F:sigma factor activity"/>
    <property type="evidence" value="ECO:0007669"/>
    <property type="project" value="UniProtKB-KW"/>
</dbReference>
<reference evidence="8" key="2">
    <citation type="submission" date="2016-11" db="EMBL/GenBank/DDBJ databases">
        <authorList>
            <person name="Varghese N."/>
            <person name="Submissions S."/>
        </authorList>
    </citation>
    <scope>NUCLEOTIDE SEQUENCE</scope>
    <source>
        <strain evidence="8">DSM 4029</strain>
    </source>
</reference>
<dbReference type="InterPro" id="IPR013324">
    <property type="entry name" value="RNA_pol_sigma_r3/r4-like"/>
</dbReference>
<dbReference type="InterPro" id="IPR014284">
    <property type="entry name" value="RNA_pol_sigma-70_dom"/>
</dbReference>
<evidence type="ECO:0000259" key="6">
    <source>
        <dbReference type="Pfam" id="PF08281"/>
    </source>
</evidence>
<proteinExistence type="inferred from homology"/>
<protein>
    <submittedName>
        <fullName evidence="8">RNA polymerase sigma factor, sigma-70 family</fullName>
    </submittedName>
    <submittedName>
        <fullName evidence="7">Sigma-70 family RNA polymerase sigma factor</fullName>
    </submittedName>
</protein>
<keyword evidence="4" id="KW-0804">Transcription</keyword>
<gene>
    <name evidence="7" type="ORF">GT747_09970</name>
    <name evidence="8" type="ORF">SAMN05444424_0788</name>
</gene>
<evidence type="ECO:0000313" key="9">
    <source>
        <dbReference type="Proteomes" id="UP000184089"/>
    </source>
</evidence>
<dbReference type="InterPro" id="IPR039425">
    <property type="entry name" value="RNA_pol_sigma-70-like"/>
</dbReference>
<dbReference type="InterPro" id="IPR013325">
    <property type="entry name" value="RNA_pol_sigma_r2"/>
</dbReference>
<dbReference type="PANTHER" id="PTHR43133">
    <property type="entry name" value="RNA POLYMERASE ECF-TYPE SIGMA FACTO"/>
    <property type="match status" value="1"/>
</dbReference>
<accession>A0AAQ1RVD7</accession>
<evidence type="ECO:0000313" key="10">
    <source>
        <dbReference type="Proteomes" id="UP000474718"/>
    </source>
</evidence>
<feature type="region of interest" description="Disordered" evidence="5">
    <location>
        <begin position="103"/>
        <end position="123"/>
    </location>
</feature>
<reference evidence="7 10" key="3">
    <citation type="journal article" date="2019" name="Nat. Med.">
        <title>A library of human gut bacterial isolates paired with longitudinal multiomics data enables mechanistic microbiome research.</title>
        <authorList>
            <person name="Poyet M."/>
            <person name="Groussin M."/>
            <person name="Gibbons S.M."/>
            <person name="Avila-Pacheco J."/>
            <person name="Jiang X."/>
            <person name="Kearney S.M."/>
            <person name="Perrotta A.R."/>
            <person name="Berdy B."/>
            <person name="Zhao S."/>
            <person name="Lieberman T.D."/>
            <person name="Swanson P.K."/>
            <person name="Smith M."/>
            <person name="Roesemann S."/>
            <person name="Alexander J.E."/>
            <person name="Rich S.A."/>
            <person name="Livny J."/>
            <person name="Vlamakis H."/>
            <person name="Clish C."/>
            <person name="Bullock K."/>
            <person name="Deik A."/>
            <person name="Scott J."/>
            <person name="Pierce K.A."/>
            <person name="Xavier R.J."/>
            <person name="Alm E.J."/>
        </authorList>
    </citation>
    <scope>NUCLEOTIDE SEQUENCE [LARGE SCALE GENOMIC DNA]</scope>
    <source>
        <strain evidence="7 10">BIOML-A2</strain>
    </source>
</reference>
<dbReference type="Proteomes" id="UP000184089">
    <property type="component" value="Unassembled WGS sequence"/>
</dbReference>
<dbReference type="NCBIfam" id="TIGR02937">
    <property type="entry name" value="sigma70-ECF"/>
    <property type="match status" value="1"/>
</dbReference>
<evidence type="ECO:0000313" key="7">
    <source>
        <dbReference type="EMBL" id="MZL70078.1"/>
    </source>
</evidence>
<sequence length="396" mass="42245">MKKATHGQLAQWLEAARQGDEAAFRALYDATAPLQKSRALGILKDPELAGEAVQESYLAFFRSMGNIHSGKAVVAYLNKTTYYACLAVLRREKRPTEGEQALLTLAEPEENGPEAQADRSDRQRRLRAALDSLPDRQRQAVQLRYYQGKKLAETAREMGCSQSTVQRLLREAQGALRTALRGGLLTVLPLGVAVRVANRAPQPARRVPRWAAAAAVLVVGALTAAVWQALPPAIQSAEAQVSDPANAATIAVRLGGRTADRVRLIDAQGGAVDFAPQGDGLYLATARQNGTYRVEAAAGSRLATTSVAVDALDTEAPALLWVEREGSDTLIALQDSGSGVDWASAVACAPTGEVYAPQPHAEGEGVVRFSLPPGRYTLKVRDLAGNWAQGPLQVLG</sequence>
<dbReference type="Gene3D" id="1.10.1740.10">
    <property type="match status" value="1"/>
</dbReference>
<name>A0AAQ1RVD7_9FIRM</name>
<dbReference type="InterPro" id="IPR013249">
    <property type="entry name" value="RNA_pol_sigma70_r4_t2"/>
</dbReference>
<dbReference type="AlphaFoldDB" id="A0AAQ1RVD7"/>
<evidence type="ECO:0000256" key="1">
    <source>
        <dbReference type="ARBA" id="ARBA00010641"/>
    </source>
</evidence>
<feature type="domain" description="RNA polymerase sigma factor 70 region 4 type 2" evidence="6">
    <location>
        <begin position="124"/>
        <end position="172"/>
    </location>
</feature>
<dbReference type="CDD" id="cd06171">
    <property type="entry name" value="Sigma70_r4"/>
    <property type="match status" value="1"/>
</dbReference>
<dbReference type="SUPFAM" id="SSF88946">
    <property type="entry name" value="Sigma2 domain of RNA polymerase sigma factors"/>
    <property type="match status" value="1"/>
</dbReference>
<dbReference type="PANTHER" id="PTHR43133:SF62">
    <property type="entry name" value="RNA POLYMERASE SIGMA FACTOR SIGZ"/>
    <property type="match status" value="1"/>
</dbReference>
<organism evidence="8 9">
    <name type="scientific">Bittarella massiliensis</name>
    <name type="common">ex Durand et al. 2017</name>
    <dbReference type="NCBI Taxonomy" id="1720313"/>
    <lineage>
        <taxon>Bacteria</taxon>
        <taxon>Bacillati</taxon>
        <taxon>Bacillota</taxon>
        <taxon>Clostridia</taxon>
        <taxon>Eubacteriales</taxon>
        <taxon>Oscillospiraceae</taxon>
        <taxon>Bittarella (ex Durand et al. 2017)</taxon>
    </lineage>
</organism>
<comment type="similarity">
    <text evidence="1">Belongs to the sigma-70 factor family. ECF subfamily.</text>
</comment>
<keyword evidence="2" id="KW-0805">Transcription regulation</keyword>
<keyword evidence="3" id="KW-0731">Sigma factor</keyword>
<keyword evidence="10" id="KW-1185">Reference proteome</keyword>
<dbReference type="InterPro" id="IPR036388">
    <property type="entry name" value="WH-like_DNA-bd_sf"/>
</dbReference>
<dbReference type="Gene3D" id="1.10.10.10">
    <property type="entry name" value="Winged helix-like DNA-binding domain superfamily/Winged helix DNA-binding domain"/>
    <property type="match status" value="1"/>
</dbReference>
<evidence type="ECO:0000256" key="5">
    <source>
        <dbReference type="SAM" id="MobiDB-lite"/>
    </source>
</evidence>
<dbReference type="EMBL" id="WWVX01000007">
    <property type="protein sequence ID" value="MZL70078.1"/>
    <property type="molecule type" value="Genomic_DNA"/>
</dbReference>
<evidence type="ECO:0000256" key="4">
    <source>
        <dbReference type="ARBA" id="ARBA00023163"/>
    </source>
</evidence>
<dbReference type="GO" id="GO:0003677">
    <property type="term" value="F:DNA binding"/>
    <property type="evidence" value="ECO:0007669"/>
    <property type="project" value="InterPro"/>
</dbReference>